<dbReference type="AlphaFoldDB" id="A0A239LVV8"/>
<comment type="similarity">
    <text evidence="2">Belongs to the SusD family.</text>
</comment>
<dbReference type="InterPro" id="IPR012944">
    <property type="entry name" value="SusD_RagB_dom"/>
</dbReference>
<dbReference type="SUPFAM" id="SSF48452">
    <property type="entry name" value="TPR-like"/>
    <property type="match status" value="1"/>
</dbReference>
<evidence type="ECO:0000259" key="7">
    <source>
        <dbReference type="Pfam" id="PF14322"/>
    </source>
</evidence>
<dbReference type="PROSITE" id="PS51257">
    <property type="entry name" value="PROKAR_LIPOPROTEIN"/>
    <property type="match status" value="1"/>
</dbReference>
<keyword evidence="5" id="KW-0998">Cell outer membrane</keyword>
<gene>
    <name evidence="8" type="ORF">SAMN05421640_3435</name>
</gene>
<evidence type="ECO:0000256" key="2">
    <source>
        <dbReference type="ARBA" id="ARBA00006275"/>
    </source>
</evidence>
<evidence type="ECO:0000313" key="8">
    <source>
        <dbReference type="EMBL" id="SNT34656.1"/>
    </source>
</evidence>
<dbReference type="Gene3D" id="1.25.40.390">
    <property type="match status" value="1"/>
</dbReference>
<comment type="subcellular location">
    <subcellularLocation>
        <location evidence="1">Cell outer membrane</location>
    </subcellularLocation>
</comment>
<dbReference type="Pfam" id="PF14322">
    <property type="entry name" value="SusD-like_3"/>
    <property type="match status" value="1"/>
</dbReference>
<evidence type="ECO:0000313" key="9">
    <source>
        <dbReference type="Proteomes" id="UP000198393"/>
    </source>
</evidence>
<dbReference type="RefSeq" id="WP_089358111.1">
    <property type="nucleotide sequence ID" value="NZ_FZPD01000006.1"/>
</dbReference>
<dbReference type="Proteomes" id="UP000198393">
    <property type="component" value="Unassembled WGS sequence"/>
</dbReference>
<proteinExistence type="inferred from homology"/>
<feature type="domain" description="RagB/SusD" evidence="6">
    <location>
        <begin position="358"/>
        <end position="517"/>
    </location>
</feature>
<sequence>MGKISKSIVLSLALIIFTGCGEEFLEITPQGSINTESFYKTEEEVEQALIATYDVLGHQKGVGLPYAPVILVSDILSDDAYAGGQDAGDGFDENELNTFNIPTGNQIVRSLWKRNYWGIYRANFTLEKLAELENASEAFRTRIEAEAKFLRAYFHFELVSLFENVPVMTFAPKGIEASITPQSTPTETYNQIASDLVDAIAGLPTSVTGSELGRATTWAAKSLLGRVFLFRDGVYNQNMEANGTTIDAAYVLAELEDVINNSGHDLLPDYATVFSNAGEFSIESVFEISYSDDPPRWEWGNEERVEGNLAAQMMGPRALQENTHYRGWAFGTVSHKLYQDMTGDPRRDLTVLHESNIGGTVNKTFQHTGYYSNKYSTDLESQGTSGQLEHNNTTNERIIRFSDVLLMAAELSQNVNYINRVRQRVGLSDLTGYTDDALFNERRMELSLEGLRYFDLMRQGLSVAENELTVQGIRGPEYVDEQALYDVTFNPATKGFLPIPQDEIDLSNGVLTQNEGY</sequence>
<dbReference type="OrthoDB" id="9792139at2"/>
<feature type="domain" description="SusD-like N-terminal" evidence="7">
    <location>
        <begin position="24"/>
        <end position="229"/>
    </location>
</feature>
<dbReference type="Pfam" id="PF07980">
    <property type="entry name" value="SusD_RagB"/>
    <property type="match status" value="1"/>
</dbReference>
<dbReference type="CDD" id="cd08977">
    <property type="entry name" value="SusD"/>
    <property type="match status" value="1"/>
</dbReference>
<keyword evidence="3" id="KW-0732">Signal</keyword>
<evidence type="ECO:0000259" key="6">
    <source>
        <dbReference type="Pfam" id="PF07980"/>
    </source>
</evidence>
<dbReference type="GO" id="GO:0009279">
    <property type="term" value="C:cell outer membrane"/>
    <property type="evidence" value="ECO:0007669"/>
    <property type="project" value="UniProtKB-SubCell"/>
</dbReference>
<reference evidence="8 9" key="1">
    <citation type="submission" date="2017-06" db="EMBL/GenBank/DDBJ databases">
        <authorList>
            <person name="Kim H.J."/>
            <person name="Triplett B.A."/>
        </authorList>
    </citation>
    <scope>NUCLEOTIDE SEQUENCE [LARGE SCALE GENOMIC DNA]</scope>
    <source>
        <strain evidence="8 9">DSM 19307</strain>
    </source>
</reference>
<keyword evidence="9" id="KW-1185">Reference proteome</keyword>
<accession>A0A239LVV8</accession>
<evidence type="ECO:0000256" key="1">
    <source>
        <dbReference type="ARBA" id="ARBA00004442"/>
    </source>
</evidence>
<name>A0A239LVV8_EKHLU</name>
<evidence type="ECO:0000256" key="4">
    <source>
        <dbReference type="ARBA" id="ARBA00023136"/>
    </source>
</evidence>
<dbReference type="InterPro" id="IPR011990">
    <property type="entry name" value="TPR-like_helical_dom_sf"/>
</dbReference>
<dbReference type="EMBL" id="FZPD01000006">
    <property type="protein sequence ID" value="SNT34656.1"/>
    <property type="molecule type" value="Genomic_DNA"/>
</dbReference>
<evidence type="ECO:0000256" key="3">
    <source>
        <dbReference type="ARBA" id="ARBA00022729"/>
    </source>
</evidence>
<protein>
    <submittedName>
        <fullName evidence="8">SusD family protein</fullName>
    </submittedName>
</protein>
<evidence type="ECO:0000256" key="5">
    <source>
        <dbReference type="ARBA" id="ARBA00023237"/>
    </source>
</evidence>
<keyword evidence="4" id="KW-0472">Membrane</keyword>
<organism evidence="8 9">
    <name type="scientific">Ekhidna lutea</name>
    <dbReference type="NCBI Taxonomy" id="447679"/>
    <lineage>
        <taxon>Bacteria</taxon>
        <taxon>Pseudomonadati</taxon>
        <taxon>Bacteroidota</taxon>
        <taxon>Cytophagia</taxon>
        <taxon>Cytophagales</taxon>
        <taxon>Reichenbachiellaceae</taxon>
        <taxon>Ekhidna</taxon>
    </lineage>
</organism>
<dbReference type="InterPro" id="IPR033985">
    <property type="entry name" value="SusD-like_N"/>
</dbReference>